<dbReference type="PANTHER" id="PTHR40260">
    <property type="entry name" value="BLR8190 PROTEIN"/>
    <property type="match status" value="1"/>
</dbReference>
<dbReference type="STRING" id="39692.BST38_14500"/>
<sequence length="96" mass="10359">MTTMFVTYPGDASTRFDREYYVGVHLPLVRTAWEPHGLLSATAFFPAGSVEGTVALAVCEFRDDAAVDAALGSPQSNAVMADIVNFTDSTPARRRC</sequence>
<proteinExistence type="predicted"/>
<gene>
    <name evidence="1" type="ORF">MPP7335_04837</name>
</gene>
<dbReference type="Proteomes" id="UP000252008">
    <property type="component" value="Unassembled WGS sequence"/>
</dbReference>
<name>A0A375YPK7_MYCPF</name>
<dbReference type="InterPro" id="IPR011008">
    <property type="entry name" value="Dimeric_a/b-barrel"/>
</dbReference>
<dbReference type="SUPFAM" id="SSF54909">
    <property type="entry name" value="Dimeric alpha+beta barrel"/>
    <property type="match status" value="1"/>
</dbReference>
<reference evidence="1 2" key="1">
    <citation type="submission" date="2018-05" db="EMBL/GenBank/DDBJ databases">
        <authorList>
            <consortium name="IHU Genomes"/>
        </authorList>
    </citation>
    <scope>NUCLEOTIDE SEQUENCE [LARGE SCALE GENOMIC DNA]</scope>
    <source>
        <strain evidence="1 2">P7335</strain>
    </source>
</reference>
<dbReference type="RefSeq" id="WP_083144018.1">
    <property type="nucleotide sequence ID" value="NZ_MVID01000011.1"/>
</dbReference>
<organism evidence="1 2">
    <name type="scientific">Mycolicibacterium parafortuitum</name>
    <name type="common">Mycobacterium parafortuitum</name>
    <dbReference type="NCBI Taxonomy" id="39692"/>
    <lineage>
        <taxon>Bacteria</taxon>
        <taxon>Bacillati</taxon>
        <taxon>Actinomycetota</taxon>
        <taxon>Actinomycetes</taxon>
        <taxon>Mycobacteriales</taxon>
        <taxon>Mycobacteriaceae</taxon>
        <taxon>Mycolicibacterium</taxon>
    </lineage>
</organism>
<evidence type="ECO:0008006" key="3">
    <source>
        <dbReference type="Google" id="ProtNLM"/>
    </source>
</evidence>
<dbReference type="PANTHER" id="PTHR40260:SF2">
    <property type="entry name" value="BLR8190 PROTEIN"/>
    <property type="match status" value="1"/>
</dbReference>
<dbReference type="EMBL" id="UEGS01000001">
    <property type="protein sequence ID" value="SRX83066.1"/>
    <property type="molecule type" value="Genomic_DNA"/>
</dbReference>
<evidence type="ECO:0000313" key="1">
    <source>
        <dbReference type="EMBL" id="SRX83066.1"/>
    </source>
</evidence>
<dbReference type="Gene3D" id="3.30.70.100">
    <property type="match status" value="1"/>
</dbReference>
<dbReference type="NCBIfam" id="TIGR02118">
    <property type="entry name" value="EthD family reductase"/>
    <property type="match status" value="1"/>
</dbReference>
<dbReference type="GO" id="GO:0016491">
    <property type="term" value="F:oxidoreductase activity"/>
    <property type="evidence" value="ECO:0007669"/>
    <property type="project" value="InterPro"/>
</dbReference>
<accession>A0A375YPK7</accession>
<dbReference type="InterPro" id="IPR009799">
    <property type="entry name" value="EthD_dom"/>
</dbReference>
<evidence type="ECO:0000313" key="2">
    <source>
        <dbReference type="Proteomes" id="UP000252008"/>
    </source>
</evidence>
<protein>
    <recommendedName>
        <fullName evidence="3">Ethyl tert-butyl ether degradation protein EthD</fullName>
    </recommendedName>
</protein>
<keyword evidence="2" id="KW-1185">Reference proteome</keyword>
<dbReference type="AlphaFoldDB" id="A0A375YPK7"/>